<gene>
    <name evidence="2" type="ORF">AMTR_s00111p00110390</name>
</gene>
<dbReference type="HOGENOM" id="CLU_1449543_0_0_1"/>
<evidence type="ECO:0000313" key="2">
    <source>
        <dbReference type="EMBL" id="ERN00219.1"/>
    </source>
</evidence>
<dbReference type="Gramene" id="ERN00219">
    <property type="protein sequence ID" value="ERN00219"/>
    <property type="gene ID" value="AMTR_s00111p00110390"/>
</dbReference>
<dbReference type="Proteomes" id="UP000017836">
    <property type="component" value="Unassembled WGS sequence"/>
</dbReference>
<keyword evidence="3" id="KW-1185">Reference proteome</keyword>
<accession>W1NY05</accession>
<protein>
    <submittedName>
        <fullName evidence="2">Uncharacterized protein</fullName>
    </submittedName>
</protein>
<evidence type="ECO:0000313" key="3">
    <source>
        <dbReference type="Proteomes" id="UP000017836"/>
    </source>
</evidence>
<reference evidence="3" key="1">
    <citation type="journal article" date="2013" name="Science">
        <title>The Amborella genome and the evolution of flowering plants.</title>
        <authorList>
            <consortium name="Amborella Genome Project"/>
        </authorList>
    </citation>
    <scope>NUCLEOTIDE SEQUENCE [LARGE SCALE GENOMIC DNA]</scope>
</reference>
<sequence>MTLHTSTTTATHPLVLPHAAKLISVAQESSSRLAVRFRTSLVGVFSLQQDDFKGIEKWARSLWAEPFLLSKKLSDGSTCFSFSSTDGTSKALDSSPPTFQVFLEWSCASPPSTRFVPTSGSQNSQGSRLYNWTLSLPKSNWTVVTSKKNKKRRLGGPSPHHCRSTKERKADLRRADSSLVRSYHCLF</sequence>
<proteinExistence type="predicted"/>
<name>W1NY05_AMBTC</name>
<evidence type="ECO:0000256" key="1">
    <source>
        <dbReference type="SAM" id="MobiDB-lite"/>
    </source>
</evidence>
<dbReference type="AlphaFoldDB" id="W1NY05"/>
<dbReference type="EMBL" id="KI394940">
    <property type="protein sequence ID" value="ERN00219.1"/>
    <property type="molecule type" value="Genomic_DNA"/>
</dbReference>
<organism evidence="2 3">
    <name type="scientific">Amborella trichopoda</name>
    <dbReference type="NCBI Taxonomy" id="13333"/>
    <lineage>
        <taxon>Eukaryota</taxon>
        <taxon>Viridiplantae</taxon>
        <taxon>Streptophyta</taxon>
        <taxon>Embryophyta</taxon>
        <taxon>Tracheophyta</taxon>
        <taxon>Spermatophyta</taxon>
        <taxon>Magnoliopsida</taxon>
        <taxon>Amborellales</taxon>
        <taxon>Amborellaceae</taxon>
        <taxon>Amborella</taxon>
    </lineage>
</organism>
<feature type="region of interest" description="Disordered" evidence="1">
    <location>
        <begin position="146"/>
        <end position="169"/>
    </location>
</feature>